<evidence type="ECO:0000313" key="2">
    <source>
        <dbReference type="Proteomes" id="UP000001072"/>
    </source>
</evidence>
<name>F4RD06_MELLP</name>
<dbReference type="GeneID" id="18922110"/>
<dbReference type="HOGENOM" id="CLU_1611138_0_0_1"/>
<proteinExistence type="predicted"/>
<dbReference type="AlphaFoldDB" id="F4RD06"/>
<dbReference type="KEGG" id="mlr:MELLADRAFT_103924"/>
<reference evidence="2" key="1">
    <citation type="journal article" date="2011" name="Proc. Natl. Acad. Sci. U.S.A.">
        <title>Obligate biotrophy features unraveled by the genomic analysis of rust fungi.</title>
        <authorList>
            <person name="Duplessis S."/>
            <person name="Cuomo C.A."/>
            <person name="Lin Y.-C."/>
            <person name="Aerts A."/>
            <person name="Tisserant E."/>
            <person name="Veneault-Fourrey C."/>
            <person name="Joly D.L."/>
            <person name="Hacquard S."/>
            <person name="Amselem J."/>
            <person name="Cantarel B.L."/>
            <person name="Chiu R."/>
            <person name="Coutinho P.M."/>
            <person name="Feau N."/>
            <person name="Field M."/>
            <person name="Frey P."/>
            <person name="Gelhaye E."/>
            <person name="Goldberg J."/>
            <person name="Grabherr M.G."/>
            <person name="Kodira C.D."/>
            <person name="Kohler A."/>
            <person name="Kuees U."/>
            <person name="Lindquist E.A."/>
            <person name="Lucas S.M."/>
            <person name="Mago R."/>
            <person name="Mauceli E."/>
            <person name="Morin E."/>
            <person name="Murat C."/>
            <person name="Pangilinan J.L."/>
            <person name="Park R."/>
            <person name="Pearson M."/>
            <person name="Quesneville H."/>
            <person name="Rouhier N."/>
            <person name="Sakthikumar S."/>
            <person name="Salamov A.A."/>
            <person name="Schmutz J."/>
            <person name="Selles B."/>
            <person name="Shapiro H."/>
            <person name="Tanguay P."/>
            <person name="Tuskan G.A."/>
            <person name="Henrissat B."/>
            <person name="Van de Peer Y."/>
            <person name="Rouze P."/>
            <person name="Ellis J.G."/>
            <person name="Dodds P.N."/>
            <person name="Schein J.E."/>
            <person name="Zhong S."/>
            <person name="Hamelin R.C."/>
            <person name="Grigoriev I.V."/>
            <person name="Szabo L.J."/>
            <person name="Martin F."/>
        </authorList>
    </citation>
    <scope>NUCLEOTIDE SEQUENCE [LARGE SCALE GENOMIC DNA]</scope>
    <source>
        <strain evidence="2">98AG31 / pathotype 3-4-7</strain>
    </source>
</reference>
<protein>
    <submittedName>
        <fullName evidence="1">Uncharacterized protein</fullName>
    </submittedName>
</protein>
<dbReference type="VEuPathDB" id="FungiDB:MELLADRAFT_103924"/>
<dbReference type="Proteomes" id="UP000001072">
    <property type="component" value="Unassembled WGS sequence"/>
</dbReference>
<keyword evidence="2" id="KW-1185">Reference proteome</keyword>
<gene>
    <name evidence="1" type="ORF">MELLADRAFT_103924</name>
</gene>
<dbReference type="RefSeq" id="XP_007406869.1">
    <property type="nucleotide sequence ID" value="XM_007406807.1"/>
</dbReference>
<evidence type="ECO:0000313" key="1">
    <source>
        <dbReference type="EMBL" id="EGG09815.1"/>
    </source>
</evidence>
<sequence>MPSDIWSSNVDQGAIIRSIELGCISCYDFHRYSFYITRARRINNKAEAVRNQCRTLILILFIDASQIICHSSGKIGIKSKAFTVYDLALQVEDPNWPFHPLRGTRQTNSTLVDVASLSGCGDTITTVSRPWNLKRHIKVLHIKAQSQTFVLRFRDINFKDEIVDR</sequence>
<organism evidence="2">
    <name type="scientific">Melampsora larici-populina (strain 98AG31 / pathotype 3-4-7)</name>
    <name type="common">Poplar leaf rust fungus</name>
    <dbReference type="NCBI Taxonomy" id="747676"/>
    <lineage>
        <taxon>Eukaryota</taxon>
        <taxon>Fungi</taxon>
        <taxon>Dikarya</taxon>
        <taxon>Basidiomycota</taxon>
        <taxon>Pucciniomycotina</taxon>
        <taxon>Pucciniomycetes</taxon>
        <taxon>Pucciniales</taxon>
        <taxon>Melampsoraceae</taxon>
        <taxon>Melampsora</taxon>
    </lineage>
</organism>
<dbReference type="EMBL" id="GL883096">
    <property type="protein sequence ID" value="EGG09815.1"/>
    <property type="molecule type" value="Genomic_DNA"/>
</dbReference>
<accession>F4RD06</accession>
<dbReference type="InParanoid" id="F4RD06"/>